<dbReference type="EMBL" id="JBHUHD010000001">
    <property type="protein sequence ID" value="MFD2143189.1"/>
    <property type="molecule type" value="Genomic_DNA"/>
</dbReference>
<dbReference type="SUPFAM" id="SSF52540">
    <property type="entry name" value="P-loop containing nucleoside triphosphate hydrolases"/>
    <property type="match status" value="1"/>
</dbReference>
<dbReference type="PANTHER" id="PTHR30050:SF5">
    <property type="entry name" value="DNAA REGULATORY INACTIVATOR HDA"/>
    <property type="match status" value="1"/>
</dbReference>
<dbReference type="Gene3D" id="1.10.8.60">
    <property type="match status" value="1"/>
</dbReference>
<keyword evidence="3" id="KW-1185">Reference proteome</keyword>
<reference evidence="3" key="1">
    <citation type="journal article" date="2019" name="Int. J. Syst. Evol. Microbiol.">
        <title>The Global Catalogue of Microorganisms (GCM) 10K type strain sequencing project: providing services to taxonomists for standard genome sequencing and annotation.</title>
        <authorList>
            <consortium name="The Broad Institute Genomics Platform"/>
            <consortium name="The Broad Institute Genome Sequencing Center for Infectious Disease"/>
            <person name="Wu L."/>
            <person name="Ma J."/>
        </authorList>
    </citation>
    <scope>NUCLEOTIDE SEQUENCE [LARGE SCALE GENOMIC DNA]</scope>
    <source>
        <strain evidence="3">CCM 7435</strain>
    </source>
</reference>
<dbReference type="Proteomes" id="UP001597299">
    <property type="component" value="Unassembled WGS sequence"/>
</dbReference>
<protein>
    <submittedName>
        <fullName evidence="2">Chromosomal replication initiator DnaA</fullName>
    </submittedName>
</protein>
<evidence type="ECO:0000313" key="2">
    <source>
        <dbReference type="EMBL" id="MFD2143189.1"/>
    </source>
</evidence>
<feature type="region of interest" description="Disordered" evidence="1">
    <location>
        <begin position="228"/>
        <end position="251"/>
    </location>
</feature>
<organism evidence="2 3">
    <name type="scientific">Ancylobacter oerskovii</name>
    <dbReference type="NCBI Taxonomy" id="459519"/>
    <lineage>
        <taxon>Bacteria</taxon>
        <taxon>Pseudomonadati</taxon>
        <taxon>Pseudomonadota</taxon>
        <taxon>Alphaproteobacteria</taxon>
        <taxon>Hyphomicrobiales</taxon>
        <taxon>Xanthobacteraceae</taxon>
        <taxon>Ancylobacter</taxon>
    </lineage>
</organism>
<proteinExistence type="predicted"/>
<dbReference type="InterPro" id="IPR027417">
    <property type="entry name" value="P-loop_NTPase"/>
</dbReference>
<gene>
    <name evidence="2" type="ORF">ACFSNC_22515</name>
</gene>
<name>A0ABW4Z3S1_9HYPH</name>
<comment type="caution">
    <text evidence="2">The sequence shown here is derived from an EMBL/GenBank/DDBJ whole genome shotgun (WGS) entry which is preliminary data.</text>
</comment>
<dbReference type="Gene3D" id="3.40.50.300">
    <property type="entry name" value="P-loop containing nucleotide triphosphate hydrolases"/>
    <property type="match status" value="1"/>
</dbReference>
<evidence type="ECO:0000313" key="3">
    <source>
        <dbReference type="Proteomes" id="UP001597299"/>
    </source>
</evidence>
<dbReference type="RefSeq" id="WP_246549371.1">
    <property type="nucleotide sequence ID" value="NZ_JAHBGB010000044.1"/>
</dbReference>
<evidence type="ECO:0000256" key="1">
    <source>
        <dbReference type="SAM" id="MobiDB-lite"/>
    </source>
</evidence>
<sequence length="251" mass="26438">MPVRDVPARQLPLDLPPMENRSRADFLVGPANEPALALIDGWPHWPARAVAITGPAGAGKSHLAALFAEASGARIVPAAALRRETVPEALAAGALVLEDLGEGGLDEAALFHLLNLVGEQQAHLLVTSRQLPAVLAGTLATRDLASRLRAMPAVRLGAPDDALLAAVAVKLFADRQITPDEALIGYLMARVERSYAAIGALIAELDREALARKRPLTRALAAELLRARAEPDAEDDGRAAGDHRDTADEGD</sequence>
<accession>A0ABW4Z3S1</accession>
<dbReference type="PANTHER" id="PTHR30050">
    <property type="entry name" value="CHROMOSOMAL REPLICATION INITIATOR PROTEIN DNAA"/>
    <property type="match status" value="1"/>
</dbReference>